<reference evidence="2 4" key="1">
    <citation type="journal article" date="2018" name="Vet. Microbiol.">
        <title>Clonal diversity and geographic distribution of methicillin-resistant Staphylococcus pseudintermedius from Australian animals: Discovery of novel sequence types.</title>
        <authorList>
            <person name="Worthing K.A."/>
            <person name="Abraham S."/>
            <person name="Coombs G.W."/>
            <person name="Pang S."/>
            <person name="Saputra S."/>
            <person name="Jordan D."/>
            <person name="Trott D.J."/>
            <person name="Norris J.M."/>
        </authorList>
    </citation>
    <scope>NUCLEOTIDE SEQUENCE [LARGE SCALE GENOMIC DNA]</scope>
    <source>
        <strain evidence="2 4">ST525 1</strain>
    </source>
</reference>
<dbReference type="RefSeq" id="WP_110168649.1">
    <property type="nucleotide sequence ID" value="NZ_BAAFHU010000087.1"/>
</dbReference>
<dbReference type="AlphaFoldDB" id="A0A317YUI0"/>
<protein>
    <submittedName>
        <fullName evidence="3">Peroxide stress protein YaaA</fullName>
    </submittedName>
</protein>
<comment type="caution">
    <text evidence="2">The sequence shown here is derived from an EMBL/GenBank/DDBJ whole genome shotgun (WGS) entry which is preliminary data.</text>
</comment>
<accession>A0A317YUI0</accession>
<reference evidence="5" key="3">
    <citation type="journal article" date="2018" name="Vet. Microbiol.">
        <title>Molecular epidemiology of methicillin-resistant staphylococci amongst veterinary personnel, personnel-owned pets, patients and the hospital environment of two companion animal veterinary hospitals.</title>
        <authorList>
            <person name="Worthing K.A."/>
            <person name="Brown J."/>
            <person name="Gerber L."/>
            <person name="Abraham S."/>
            <person name="Trott D."/>
            <person name="Norris J.M."/>
        </authorList>
    </citation>
    <scope>NUCLEOTIDE SEQUENCE [LARGE SCALE GENOMIC DNA]</scope>
    <source>
        <strain evidence="5">ST496-2</strain>
    </source>
</reference>
<dbReference type="Pfam" id="PF21818">
    <property type="entry name" value="DUF6884"/>
    <property type="match status" value="1"/>
</dbReference>
<dbReference type="EMBL" id="QQPC01000079">
    <property type="protein sequence ID" value="REA80490.1"/>
    <property type="molecule type" value="Genomic_DNA"/>
</dbReference>
<gene>
    <name evidence="2" type="ORF">DD902_04210</name>
    <name evidence="3" type="ORF">DV961_11110</name>
</gene>
<proteinExistence type="predicted"/>
<evidence type="ECO:0000259" key="1">
    <source>
        <dbReference type="Pfam" id="PF21818"/>
    </source>
</evidence>
<evidence type="ECO:0000313" key="5">
    <source>
        <dbReference type="Proteomes" id="UP000256409"/>
    </source>
</evidence>
<evidence type="ECO:0000313" key="2">
    <source>
        <dbReference type="EMBL" id="PWZ75871.1"/>
    </source>
</evidence>
<evidence type="ECO:0000313" key="4">
    <source>
        <dbReference type="Proteomes" id="UP000246800"/>
    </source>
</evidence>
<dbReference type="Proteomes" id="UP000246800">
    <property type="component" value="Unassembled WGS sequence"/>
</dbReference>
<sequence>MIVFISCVKSKLNQQTTAENLYKSDLFRKQLKYAKQITTKDDHIYILSAKYGVLELDDIVSPYELTLNNMNKLKLKQWAYKCVKQLQEKEIDFKDKAIFLTGKPYSQYLSQLFPNKEFPLNDLSFGMRLKQLKEWLNE</sequence>
<name>A0A317YUI0_STAPS</name>
<organism evidence="2 4">
    <name type="scientific">Staphylococcus pseudintermedius</name>
    <dbReference type="NCBI Taxonomy" id="283734"/>
    <lineage>
        <taxon>Bacteria</taxon>
        <taxon>Bacillati</taxon>
        <taxon>Bacillota</taxon>
        <taxon>Bacilli</taxon>
        <taxon>Bacillales</taxon>
        <taxon>Staphylococcaceae</taxon>
        <taxon>Staphylococcus</taxon>
        <taxon>Staphylococcus intermedius group</taxon>
    </lineage>
</organism>
<dbReference type="InterPro" id="IPR049251">
    <property type="entry name" value="DUF6884"/>
</dbReference>
<reference evidence="3" key="2">
    <citation type="journal article" date="2018" name="Vet. Microbiol.">
        <title>Methicillin-resistant staphylococci amongst veterinary personnel, personnel-owned pets, patients and the hospital environment of two small animal veterinary hospitals.</title>
        <authorList>
            <person name="Worthing K.A."/>
            <person name="Brown J."/>
            <person name="Gerber L."/>
            <person name="Abraham S."/>
            <person name="Trott D."/>
            <person name="Norris J.M."/>
        </authorList>
    </citation>
    <scope>NUCLEOTIDE SEQUENCE</scope>
    <source>
        <strain evidence="3">ST496-2</strain>
    </source>
</reference>
<feature type="domain" description="DUF6884" evidence="1">
    <location>
        <begin position="2"/>
        <end position="134"/>
    </location>
</feature>
<evidence type="ECO:0000313" key="3">
    <source>
        <dbReference type="EMBL" id="REA80490.1"/>
    </source>
</evidence>
<dbReference type="EMBL" id="QEIT01000021">
    <property type="protein sequence ID" value="PWZ75871.1"/>
    <property type="molecule type" value="Genomic_DNA"/>
</dbReference>
<dbReference type="OrthoDB" id="2866199at2"/>
<dbReference type="Proteomes" id="UP000256409">
    <property type="component" value="Unassembled WGS sequence"/>
</dbReference>